<reference evidence="2 3" key="1">
    <citation type="submission" date="2019-03" db="EMBL/GenBank/DDBJ databases">
        <title>First draft genome of Liparis tanakae, snailfish: a comprehensive survey of snailfish specific genes.</title>
        <authorList>
            <person name="Kim W."/>
            <person name="Song I."/>
            <person name="Jeong J.-H."/>
            <person name="Kim D."/>
            <person name="Kim S."/>
            <person name="Ryu S."/>
            <person name="Song J.Y."/>
            <person name="Lee S.K."/>
        </authorList>
    </citation>
    <scope>NUCLEOTIDE SEQUENCE [LARGE SCALE GENOMIC DNA]</scope>
    <source>
        <tissue evidence="2">Muscle</tissue>
    </source>
</reference>
<accession>A0A4Z2FLF7</accession>
<comment type="caution">
    <text evidence="2">The sequence shown here is derived from an EMBL/GenBank/DDBJ whole genome shotgun (WGS) entry which is preliminary data.</text>
</comment>
<organism evidence="2 3">
    <name type="scientific">Liparis tanakae</name>
    <name type="common">Tanaka's snailfish</name>
    <dbReference type="NCBI Taxonomy" id="230148"/>
    <lineage>
        <taxon>Eukaryota</taxon>
        <taxon>Metazoa</taxon>
        <taxon>Chordata</taxon>
        <taxon>Craniata</taxon>
        <taxon>Vertebrata</taxon>
        <taxon>Euteleostomi</taxon>
        <taxon>Actinopterygii</taxon>
        <taxon>Neopterygii</taxon>
        <taxon>Teleostei</taxon>
        <taxon>Neoteleostei</taxon>
        <taxon>Acanthomorphata</taxon>
        <taxon>Eupercaria</taxon>
        <taxon>Perciformes</taxon>
        <taxon>Cottioidei</taxon>
        <taxon>Cottales</taxon>
        <taxon>Liparidae</taxon>
        <taxon>Liparis</taxon>
    </lineage>
</organism>
<feature type="region of interest" description="Disordered" evidence="1">
    <location>
        <begin position="21"/>
        <end position="61"/>
    </location>
</feature>
<name>A0A4Z2FLF7_9TELE</name>
<evidence type="ECO:0000313" key="2">
    <source>
        <dbReference type="EMBL" id="TNN41614.1"/>
    </source>
</evidence>
<gene>
    <name evidence="2" type="ORF">EYF80_048229</name>
</gene>
<proteinExistence type="predicted"/>
<feature type="compositionally biased region" description="Basic and acidic residues" evidence="1">
    <location>
        <begin position="50"/>
        <end position="61"/>
    </location>
</feature>
<dbReference type="Proteomes" id="UP000314294">
    <property type="component" value="Unassembled WGS sequence"/>
</dbReference>
<keyword evidence="3" id="KW-1185">Reference proteome</keyword>
<evidence type="ECO:0000313" key="3">
    <source>
        <dbReference type="Proteomes" id="UP000314294"/>
    </source>
</evidence>
<evidence type="ECO:0000256" key="1">
    <source>
        <dbReference type="SAM" id="MobiDB-lite"/>
    </source>
</evidence>
<sequence length="61" mass="6777">MRPETMPSWPRALARSMTHVKENTANTAGKKHRLATQHHPASAEGTHSTDVTEKKSNLTKN</sequence>
<protein>
    <submittedName>
        <fullName evidence="2">Uncharacterized protein</fullName>
    </submittedName>
</protein>
<dbReference type="AlphaFoldDB" id="A0A4Z2FLF7"/>
<dbReference type="EMBL" id="SRLO01001094">
    <property type="protein sequence ID" value="TNN41614.1"/>
    <property type="molecule type" value="Genomic_DNA"/>
</dbReference>